<protein>
    <submittedName>
        <fullName evidence="2">Uncharacterized protein</fullName>
    </submittedName>
</protein>
<evidence type="ECO:0000256" key="1">
    <source>
        <dbReference type="SAM" id="MobiDB-lite"/>
    </source>
</evidence>
<gene>
    <name evidence="2" type="primary">ORF220855</name>
</gene>
<proteinExistence type="predicted"/>
<reference evidence="2" key="1">
    <citation type="submission" date="2014-12" db="EMBL/GenBank/DDBJ databases">
        <title>Insight into the proteome of Arion vulgaris.</title>
        <authorList>
            <person name="Aradska J."/>
            <person name="Bulat T."/>
            <person name="Smidak R."/>
            <person name="Sarate P."/>
            <person name="Gangsoo J."/>
            <person name="Sialana F."/>
            <person name="Bilban M."/>
            <person name="Lubec G."/>
        </authorList>
    </citation>
    <scope>NUCLEOTIDE SEQUENCE</scope>
    <source>
        <tissue evidence="2">Skin</tissue>
    </source>
</reference>
<feature type="region of interest" description="Disordered" evidence="1">
    <location>
        <begin position="1"/>
        <end position="32"/>
    </location>
</feature>
<name>A0A0B7C474_9EUPU</name>
<evidence type="ECO:0000313" key="2">
    <source>
        <dbReference type="EMBL" id="CEK99265.1"/>
    </source>
</evidence>
<feature type="non-terminal residue" evidence="2">
    <location>
        <position position="1"/>
    </location>
</feature>
<dbReference type="AlphaFoldDB" id="A0A0B7C474"/>
<dbReference type="EMBL" id="HACG01052394">
    <property type="protein sequence ID" value="CEK99265.1"/>
    <property type="molecule type" value="Transcribed_RNA"/>
</dbReference>
<organism evidence="2">
    <name type="scientific">Arion vulgaris</name>
    <dbReference type="NCBI Taxonomy" id="1028688"/>
    <lineage>
        <taxon>Eukaryota</taxon>
        <taxon>Metazoa</taxon>
        <taxon>Spiralia</taxon>
        <taxon>Lophotrochozoa</taxon>
        <taxon>Mollusca</taxon>
        <taxon>Gastropoda</taxon>
        <taxon>Heterobranchia</taxon>
        <taxon>Euthyneura</taxon>
        <taxon>Panpulmonata</taxon>
        <taxon>Eupulmonata</taxon>
        <taxon>Stylommatophora</taxon>
        <taxon>Helicina</taxon>
        <taxon>Arionoidea</taxon>
        <taxon>Arionidae</taxon>
        <taxon>Arion</taxon>
    </lineage>
</organism>
<accession>A0A0B7C474</accession>
<feature type="non-terminal residue" evidence="2">
    <location>
        <position position="92"/>
    </location>
</feature>
<sequence length="92" mass="10316">KNNKKAKTTAGQGDEDDEEQSKKQFGKSPQTVGVEQDLTIKCYNCEFTSSNVSKVSIHHNQIHHGKKFLWTELERGFTCDRSGEALPDCDSV</sequence>